<dbReference type="InterPro" id="IPR001977">
    <property type="entry name" value="Depp_CoAkinase"/>
</dbReference>
<evidence type="ECO:0000256" key="4">
    <source>
        <dbReference type="ARBA" id="ARBA00022741"/>
    </source>
</evidence>
<keyword evidence="6 8" id="KW-0067">ATP-binding</keyword>
<keyword evidence="11" id="KW-1185">Reference proteome</keyword>
<evidence type="ECO:0000256" key="6">
    <source>
        <dbReference type="ARBA" id="ARBA00022840"/>
    </source>
</evidence>
<dbReference type="EMBL" id="BMDC01000001">
    <property type="protein sequence ID" value="GGH57072.1"/>
    <property type="molecule type" value="Genomic_DNA"/>
</dbReference>
<keyword evidence="2 8" id="KW-0963">Cytoplasm</keyword>
<evidence type="ECO:0000313" key="10">
    <source>
        <dbReference type="EMBL" id="GGH57072.1"/>
    </source>
</evidence>
<dbReference type="Gene3D" id="3.40.50.300">
    <property type="entry name" value="P-loop containing nucleotide triphosphate hydrolases"/>
    <property type="match status" value="1"/>
</dbReference>
<dbReference type="SUPFAM" id="SSF52540">
    <property type="entry name" value="P-loop containing nucleoside triphosphate hydrolases"/>
    <property type="match status" value="1"/>
</dbReference>
<sequence length="200" mass="22114">MKRIGLTGGIGSGKSTVAKMFEEMGAVIIDADQISRDLMRPGSPVLAQVAETFGNQILTNDGHLIRPELAKIVFSDSQAREKLNSIVHPAVRRHSAQLAEEAQAAPDFSGVIIEDIPLLAETGQAHRFDAVVVVEVEPDIRLQRLVQQRGMAEDDARARMATQASDERRREIATWVVDNSRSLDDTRAQVEQIYSRLQDM</sequence>
<dbReference type="GO" id="GO:0015937">
    <property type="term" value="P:coenzyme A biosynthetic process"/>
    <property type="evidence" value="ECO:0007669"/>
    <property type="project" value="UniProtKB-UniRule"/>
</dbReference>
<dbReference type="EC" id="2.7.1.24" evidence="8 9"/>
<dbReference type="GO" id="GO:0004140">
    <property type="term" value="F:dephospho-CoA kinase activity"/>
    <property type="evidence" value="ECO:0007669"/>
    <property type="project" value="UniProtKB-UniRule"/>
</dbReference>
<comment type="pathway">
    <text evidence="8">Cofactor biosynthesis; coenzyme A biosynthesis; CoA from (R)-pantothenate: step 5/5.</text>
</comment>
<evidence type="ECO:0000313" key="11">
    <source>
        <dbReference type="Proteomes" id="UP000600171"/>
    </source>
</evidence>
<keyword evidence="3 8" id="KW-0808">Transferase</keyword>
<dbReference type="CDD" id="cd02022">
    <property type="entry name" value="DPCK"/>
    <property type="match status" value="1"/>
</dbReference>
<proteinExistence type="inferred from homology"/>
<evidence type="ECO:0000256" key="3">
    <source>
        <dbReference type="ARBA" id="ARBA00022679"/>
    </source>
</evidence>
<dbReference type="PROSITE" id="PS51219">
    <property type="entry name" value="DPCK"/>
    <property type="match status" value="1"/>
</dbReference>
<dbReference type="GO" id="GO:0005737">
    <property type="term" value="C:cytoplasm"/>
    <property type="evidence" value="ECO:0007669"/>
    <property type="project" value="UniProtKB-SubCell"/>
</dbReference>
<dbReference type="FunFam" id="3.40.50.300:FF:000991">
    <property type="entry name" value="Dephospho-CoA kinase"/>
    <property type="match status" value="1"/>
</dbReference>
<dbReference type="NCBIfam" id="TIGR00152">
    <property type="entry name" value="dephospho-CoA kinase"/>
    <property type="match status" value="1"/>
</dbReference>
<dbReference type="PANTHER" id="PTHR10695:SF46">
    <property type="entry name" value="BIFUNCTIONAL COENZYME A SYNTHASE-RELATED"/>
    <property type="match status" value="1"/>
</dbReference>
<dbReference type="PANTHER" id="PTHR10695">
    <property type="entry name" value="DEPHOSPHO-COA KINASE-RELATED"/>
    <property type="match status" value="1"/>
</dbReference>
<keyword evidence="4 8" id="KW-0547">Nucleotide-binding</keyword>
<dbReference type="AlphaFoldDB" id="A0A917MRZ0"/>
<evidence type="ECO:0000256" key="2">
    <source>
        <dbReference type="ARBA" id="ARBA00022490"/>
    </source>
</evidence>
<evidence type="ECO:0000256" key="8">
    <source>
        <dbReference type="HAMAP-Rule" id="MF_00376"/>
    </source>
</evidence>
<comment type="function">
    <text evidence="8">Catalyzes the phosphorylation of the 3'-hydroxyl group of dephosphocoenzyme A to form coenzyme A.</text>
</comment>
<accession>A0A917MRZ0</accession>
<evidence type="ECO:0000256" key="7">
    <source>
        <dbReference type="ARBA" id="ARBA00022993"/>
    </source>
</evidence>
<evidence type="ECO:0000256" key="5">
    <source>
        <dbReference type="ARBA" id="ARBA00022777"/>
    </source>
</evidence>
<dbReference type="NCBIfam" id="NF002879">
    <property type="entry name" value="PRK03333.1"/>
    <property type="match status" value="1"/>
</dbReference>
<dbReference type="InterPro" id="IPR027417">
    <property type="entry name" value="P-loop_NTPase"/>
</dbReference>
<keyword evidence="7 8" id="KW-0173">Coenzyme A biosynthesis</keyword>
<dbReference type="Pfam" id="PF01121">
    <property type="entry name" value="CoaE"/>
    <property type="match status" value="1"/>
</dbReference>
<comment type="caution">
    <text evidence="10">The sequence shown here is derived from an EMBL/GenBank/DDBJ whole genome shotgun (WGS) entry which is preliminary data.</text>
</comment>
<comment type="subcellular location">
    <subcellularLocation>
        <location evidence="8">Cytoplasm</location>
    </subcellularLocation>
</comment>
<name>A0A917MRZ0_9MICC</name>
<dbReference type="Proteomes" id="UP000600171">
    <property type="component" value="Unassembled WGS sequence"/>
</dbReference>
<comment type="catalytic activity">
    <reaction evidence="8">
        <text>3'-dephospho-CoA + ATP = ADP + CoA + H(+)</text>
        <dbReference type="Rhea" id="RHEA:18245"/>
        <dbReference type="ChEBI" id="CHEBI:15378"/>
        <dbReference type="ChEBI" id="CHEBI:30616"/>
        <dbReference type="ChEBI" id="CHEBI:57287"/>
        <dbReference type="ChEBI" id="CHEBI:57328"/>
        <dbReference type="ChEBI" id="CHEBI:456216"/>
        <dbReference type="EC" id="2.7.1.24"/>
    </reaction>
</comment>
<organism evidence="10 11">
    <name type="scientific">Rothia aerolata</name>
    <dbReference type="NCBI Taxonomy" id="1812262"/>
    <lineage>
        <taxon>Bacteria</taxon>
        <taxon>Bacillati</taxon>
        <taxon>Actinomycetota</taxon>
        <taxon>Actinomycetes</taxon>
        <taxon>Micrococcales</taxon>
        <taxon>Micrococcaceae</taxon>
        <taxon>Rothia</taxon>
    </lineage>
</organism>
<reference evidence="10 11" key="1">
    <citation type="journal article" date="2014" name="Int. J. Syst. Evol. Microbiol.">
        <title>Complete genome sequence of Corynebacterium casei LMG S-19264T (=DSM 44701T), isolated from a smear-ripened cheese.</title>
        <authorList>
            <consortium name="US DOE Joint Genome Institute (JGI-PGF)"/>
            <person name="Walter F."/>
            <person name="Albersmeier A."/>
            <person name="Kalinowski J."/>
            <person name="Ruckert C."/>
        </authorList>
    </citation>
    <scope>NUCLEOTIDE SEQUENCE [LARGE SCALE GENOMIC DNA]</scope>
    <source>
        <strain evidence="10 11">CCM 8669</strain>
    </source>
</reference>
<protein>
    <recommendedName>
        <fullName evidence="8 9">Dephospho-CoA kinase</fullName>
        <ecNumber evidence="8 9">2.7.1.24</ecNumber>
    </recommendedName>
    <alternativeName>
        <fullName evidence="8">Dephosphocoenzyme A kinase</fullName>
    </alternativeName>
</protein>
<dbReference type="RefSeq" id="WP_188358469.1">
    <property type="nucleotide sequence ID" value="NZ_BMDC01000001.1"/>
</dbReference>
<dbReference type="HAMAP" id="MF_00376">
    <property type="entry name" value="Dephospho_CoA_kinase"/>
    <property type="match status" value="1"/>
</dbReference>
<comment type="similarity">
    <text evidence="1 8">Belongs to the CoaE family.</text>
</comment>
<dbReference type="GO" id="GO:0005524">
    <property type="term" value="F:ATP binding"/>
    <property type="evidence" value="ECO:0007669"/>
    <property type="project" value="UniProtKB-UniRule"/>
</dbReference>
<keyword evidence="5 8" id="KW-0418">Kinase</keyword>
<gene>
    <name evidence="8 10" type="primary">coaE</name>
    <name evidence="10" type="ORF">GCM10007359_01840</name>
</gene>
<feature type="binding site" evidence="8">
    <location>
        <begin position="11"/>
        <end position="16"/>
    </location>
    <ligand>
        <name>ATP</name>
        <dbReference type="ChEBI" id="CHEBI:30616"/>
    </ligand>
</feature>
<evidence type="ECO:0000256" key="1">
    <source>
        <dbReference type="ARBA" id="ARBA00009018"/>
    </source>
</evidence>
<evidence type="ECO:0000256" key="9">
    <source>
        <dbReference type="NCBIfam" id="TIGR00152"/>
    </source>
</evidence>